<evidence type="ECO:0000256" key="1">
    <source>
        <dbReference type="SAM" id="Phobius"/>
    </source>
</evidence>
<dbReference type="PANTHER" id="PTHR30273">
    <property type="entry name" value="PERIPLASMIC SIGNAL SENSOR AND SIGMA FACTOR ACTIVATOR FECR-RELATED"/>
    <property type="match status" value="1"/>
</dbReference>
<keyword evidence="1" id="KW-0812">Transmembrane</keyword>
<keyword evidence="1" id="KW-0472">Membrane</keyword>
<dbReference type="PANTHER" id="PTHR30273:SF2">
    <property type="entry name" value="PROTEIN FECR"/>
    <property type="match status" value="1"/>
</dbReference>
<reference evidence="4" key="1">
    <citation type="journal article" date="2014" name="Int. J. Syst. Evol. Microbiol.">
        <title>Complete genome sequence of Corynebacterium casei LMG S-19264T (=DSM 44701T), isolated from a smear-ripened cheese.</title>
        <authorList>
            <consortium name="US DOE Joint Genome Institute (JGI-PGF)"/>
            <person name="Walter F."/>
            <person name="Albersmeier A."/>
            <person name="Kalinowski J."/>
            <person name="Ruckert C."/>
        </authorList>
    </citation>
    <scope>NUCLEOTIDE SEQUENCE</scope>
    <source>
        <strain evidence="4">NBRC 110023</strain>
    </source>
</reference>
<comment type="caution">
    <text evidence="4">The sequence shown here is derived from an EMBL/GenBank/DDBJ whole genome shotgun (WGS) entry which is preliminary data.</text>
</comment>
<evidence type="ECO:0000259" key="3">
    <source>
        <dbReference type="Pfam" id="PF16220"/>
    </source>
</evidence>
<dbReference type="InterPro" id="IPR032623">
    <property type="entry name" value="FecR_N"/>
</dbReference>
<dbReference type="InterPro" id="IPR012373">
    <property type="entry name" value="Ferrdict_sens_TM"/>
</dbReference>
<dbReference type="Pfam" id="PF04773">
    <property type="entry name" value="FecR"/>
    <property type="match status" value="1"/>
</dbReference>
<proteinExistence type="predicted"/>
<dbReference type="Proteomes" id="UP001156601">
    <property type="component" value="Unassembled WGS sequence"/>
</dbReference>
<reference evidence="4" key="2">
    <citation type="submission" date="2023-01" db="EMBL/GenBank/DDBJ databases">
        <title>Draft genome sequence of Agaribacter marinus strain NBRC 110023.</title>
        <authorList>
            <person name="Sun Q."/>
            <person name="Mori K."/>
        </authorList>
    </citation>
    <scope>NUCLEOTIDE SEQUENCE</scope>
    <source>
        <strain evidence="4">NBRC 110023</strain>
    </source>
</reference>
<dbReference type="InterPro" id="IPR006860">
    <property type="entry name" value="FecR"/>
</dbReference>
<name>A0AA37SXY7_9ALTE</name>
<keyword evidence="5" id="KW-1185">Reference proteome</keyword>
<keyword evidence="1" id="KW-1133">Transmembrane helix</keyword>
<evidence type="ECO:0000259" key="2">
    <source>
        <dbReference type="Pfam" id="PF04773"/>
    </source>
</evidence>
<sequence>MMVMNNSEQQAVAWLTQLYKGEPSDLDKLNFVQWLKASKENAKAYKKIEQQWRDIALDDAPFLQTRSVNALNRQVEERTSTSAPVQKSQRYAWLGAAASILLVAITYIFWPQEHLQPSIWQTSIGESKLVNLRDGSEVTLGAASAISVDMTDALRQVNLQYGTAYFDIKKDVNAPFEVVANNAVISVVGTEFEVRVGKQNVRLIVAEGSVQLSNLADENMQNLGVLGAGDRVWVSENSQLTKDTVALDKIATWKDGRLTYVDTPLFVVIEDANRYRNMPIKIDSDSLKDMRITTSFNIEESEKLLTALTNHYEVQIKYASDGVYLSDK</sequence>
<accession>A0AA37SXY7</accession>
<dbReference type="PIRSF" id="PIRSF018266">
    <property type="entry name" value="FecR"/>
    <property type="match status" value="1"/>
</dbReference>
<gene>
    <name evidence="4" type="ORF">GCM10007852_14820</name>
</gene>
<feature type="domain" description="FecR N-terminal" evidence="3">
    <location>
        <begin position="9"/>
        <end position="50"/>
    </location>
</feature>
<feature type="domain" description="FecR protein" evidence="2">
    <location>
        <begin position="121"/>
        <end position="211"/>
    </location>
</feature>
<evidence type="ECO:0000313" key="4">
    <source>
        <dbReference type="EMBL" id="GLR70574.1"/>
    </source>
</evidence>
<feature type="transmembrane region" description="Helical" evidence="1">
    <location>
        <begin position="91"/>
        <end position="110"/>
    </location>
</feature>
<dbReference type="AlphaFoldDB" id="A0AA37SXY7"/>
<dbReference type="Gene3D" id="2.60.120.1440">
    <property type="match status" value="1"/>
</dbReference>
<dbReference type="GO" id="GO:0016989">
    <property type="term" value="F:sigma factor antagonist activity"/>
    <property type="evidence" value="ECO:0007669"/>
    <property type="project" value="TreeGrafter"/>
</dbReference>
<evidence type="ECO:0000313" key="5">
    <source>
        <dbReference type="Proteomes" id="UP001156601"/>
    </source>
</evidence>
<organism evidence="4 5">
    <name type="scientific">Agaribacter marinus</name>
    <dbReference type="NCBI Taxonomy" id="1431249"/>
    <lineage>
        <taxon>Bacteria</taxon>
        <taxon>Pseudomonadati</taxon>
        <taxon>Pseudomonadota</taxon>
        <taxon>Gammaproteobacteria</taxon>
        <taxon>Alteromonadales</taxon>
        <taxon>Alteromonadaceae</taxon>
        <taxon>Agaribacter</taxon>
    </lineage>
</organism>
<dbReference type="EMBL" id="BSOT01000005">
    <property type="protein sequence ID" value="GLR70574.1"/>
    <property type="molecule type" value="Genomic_DNA"/>
</dbReference>
<protein>
    <submittedName>
        <fullName evidence="4">Sensor</fullName>
    </submittedName>
</protein>
<dbReference type="Gene3D" id="3.55.50.30">
    <property type="match status" value="1"/>
</dbReference>
<dbReference type="Pfam" id="PF16220">
    <property type="entry name" value="DUF4880"/>
    <property type="match status" value="1"/>
</dbReference>